<comment type="caution">
    <text evidence="1">The sequence shown here is derived from an EMBL/GenBank/DDBJ whole genome shotgun (WGS) entry which is preliminary data.</text>
</comment>
<evidence type="ECO:0000313" key="2">
    <source>
        <dbReference type="Proteomes" id="UP000309170"/>
    </source>
</evidence>
<dbReference type="EMBL" id="SZNT01000558">
    <property type="protein sequence ID" value="TKH06101.1"/>
    <property type="molecule type" value="Genomic_DNA"/>
</dbReference>
<accession>A0A9X8ZCX5</accession>
<gene>
    <name evidence="1" type="ORF">FC678_23725</name>
</gene>
<dbReference type="RefSeq" id="WP_137020783.1">
    <property type="nucleotide sequence ID" value="NZ_SZNS01000138.1"/>
</dbReference>
<sequence length="138" mass="16792">MKINFTKKQYETLFKMVQYGYWVASDTENNKEEFSELEQYLNSFAKDFGMEGVQFVKEYEIYDLSRELEDQLQTVINEYEEGVFRDKLAYHLARKEFAEESENHEYNQEEAFIRIMELEEKYHLHIEEHGLGKLKMEE</sequence>
<protein>
    <submittedName>
        <fullName evidence="1">Uncharacterized protein</fullName>
    </submittedName>
</protein>
<reference evidence="1 2" key="1">
    <citation type="journal article" date="2019" name="Environ. Microbiol.">
        <title>An active ?-lactamase is a part of an orchestrated cell wall stress resistance network of Bacillus subtilis and related rhizosphere species.</title>
        <authorList>
            <person name="Bucher T."/>
            <person name="Keren-Paz A."/>
            <person name="Hausser J."/>
            <person name="Olender T."/>
            <person name="Cytryn E."/>
            <person name="Kolodkin-Gal I."/>
        </authorList>
    </citation>
    <scope>NUCLEOTIDE SEQUENCE [LARGE SCALE GENOMIC DNA]</scope>
    <source>
        <strain evidence="1 2">I4</strain>
    </source>
</reference>
<dbReference type="Proteomes" id="UP000309170">
    <property type="component" value="Unassembled WGS sequence"/>
</dbReference>
<dbReference type="AlphaFoldDB" id="A0A9X8ZCX5"/>
<proteinExistence type="predicted"/>
<dbReference type="OrthoDB" id="5638364at2"/>
<organism evidence="1 2">
    <name type="scientific">Peribacillus simplex</name>
    <dbReference type="NCBI Taxonomy" id="1478"/>
    <lineage>
        <taxon>Bacteria</taxon>
        <taxon>Bacillati</taxon>
        <taxon>Bacillota</taxon>
        <taxon>Bacilli</taxon>
        <taxon>Bacillales</taxon>
        <taxon>Bacillaceae</taxon>
        <taxon>Peribacillus</taxon>
    </lineage>
</organism>
<evidence type="ECO:0000313" key="1">
    <source>
        <dbReference type="EMBL" id="TKH06101.1"/>
    </source>
</evidence>
<name>A0A9X8ZCX5_9BACI</name>